<dbReference type="GO" id="GO:0019843">
    <property type="term" value="F:rRNA binding"/>
    <property type="evidence" value="ECO:0007669"/>
    <property type="project" value="UniProtKB-KW"/>
</dbReference>
<evidence type="ECO:0000313" key="12">
    <source>
        <dbReference type="Proteomes" id="UP000231464"/>
    </source>
</evidence>
<gene>
    <name evidence="11" type="primary">rpsE</name>
    <name evidence="11" type="ORF">COU23_03365</name>
</gene>
<dbReference type="GO" id="GO:0005737">
    <property type="term" value="C:cytoplasm"/>
    <property type="evidence" value="ECO:0007669"/>
    <property type="project" value="UniProtKB-ARBA"/>
</dbReference>
<dbReference type="InterPro" id="IPR000851">
    <property type="entry name" value="Ribosomal_uS5"/>
</dbReference>
<evidence type="ECO:0000256" key="3">
    <source>
        <dbReference type="ARBA" id="ARBA00022884"/>
    </source>
</evidence>
<dbReference type="GO" id="GO:0015935">
    <property type="term" value="C:small ribosomal subunit"/>
    <property type="evidence" value="ECO:0007669"/>
    <property type="project" value="InterPro"/>
</dbReference>
<dbReference type="Pfam" id="PF03719">
    <property type="entry name" value="Ribosomal_S5_C"/>
    <property type="match status" value="1"/>
</dbReference>
<organism evidence="11 12">
    <name type="scientific">Candidatus Kuenenbacteria bacterium CG10_big_fil_rev_8_21_14_0_10_36_11</name>
    <dbReference type="NCBI Taxonomy" id="1974618"/>
    <lineage>
        <taxon>Bacteria</taxon>
        <taxon>Candidatus Kueneniibacteriota</taxon>
    </lineage>
</organism>
<proteinExistence type="inferred from homology"/>
<keyword evidence="5 8" id="KW-0687">Ribonucleoprotein</keyword>
<feature type="domain" description="S5 DRBM" evidence="10">
    <location>
        <begin position="15"/>
        <end position="78"/>
    </location>
</feature>
<dbReference type="PANTHER" id="PTHR48432:SF1">
    <property type="entry name" value="S5 DRBM DOMAIN-CONTAINING PROTEIN"/>
    <property type="match status" value="1"/>
</dbReference>
<dbReference type="PANTHER" id="PTHR48432">
    <property type="entry name" value="S5 DRBM DOMAIN-CONTAINING PROTEIN"/>
    <property type="match status" value="1"/>
</dbReference>
<dbReference type="Gene3D" id="3.30.160.20">
    <property type="match status" value="1"/>
</dbReference>
<dbReference type="AlphaFoldDB" id="A0A2M6W9S3"/>
<dbReference type="Pfam" id="PF00333">
    <property type="entry name" value="Ribosomal_S5"/>
    <property type="match status" value="1"/>
</dbReference>
<keyword evidence="3" id="KW-0694">RNA-binding</keyword>
<dbReference type="EMBL" id="PFBP01000055">
    <property type="protein sequence ID" value="PIT89549.1"/>
    <property type="molecule type" value="Genomic_DNA"/>
</dbReference>
<keyword evidence="4 8" id="KW-0689">Ribosomal protein</keyword>
<dbReference type="SUPFAM" id="SSF54768">
    <property type="entry name" value="dsRNA-binding domain-like"/>
    <property type="match status" value="1"/>
</dbReference>
<evidence type="ECO:0000256" key="4">
    <source>
        <dbReference type="ARBA" id="ARBA00022980"/>
    </source>
</evidence>
<comment type="caution">
    <text evidence="11">The sequence shown here is derived from an EMBL/GenBank/DDBJ whole genome shotgun (WGS) entry which is preliminary data.</text>
</comment>
<dbReference type="Gene3D" id="3.30.230.10">
    <property type="match status" value="1"/>
</dbReference>
<sequence length="156" mass="17141">MPRNNYNPKREKPEFEQKMVDLARVTRVTKGGKQMNFRALMVIGDKKGKVGYGVAKGKDVTLAISKAVEQAKKNLEKITLHNGTIPHRIEEKYKAARILLKPAPLGTGVKAGGPMRIVLDLAGVENIVGKMMGSKNKINNVKCTYNALLKLKTKSG</sequence>
<dbReference type="InterPro" id="IPR005324">
    <property type="entry name" value="Ribosomal_uS5_C"/>
</dbReference>
<dbReference type="PROSITE" id="PS00585">
    <property type="entry name" value="RIBOSOMAL_S5"/>
    <property type="match status" value="1"/>
</dbReference>
<evidence type="ECO:0000256" key="6">
    <source>
        <dbReference type="ARBA" id="ARBA00035255"/>
    </source>
</evidence>
<dbReference type="PROSITE" id="PS50881">
    <property type="entry name" value="S5_DSRBD"/>
    <property type="match status" value="1"/>
</dbReference>
<protein>
    <recommendedName>
        <fullName evidence="6">Small ribosomal subunit protein uS5</fullName>
    </recommendedName>
    <alternativeName>
        <fullName evidence="7">30S ribosomal protein S5</fullName>
    </alternativeName>
</protein>
<evidence type="ECO:0000256" key="9">
    <source>
        <dbReference type="RuleBase" id="RU003823"/>
    </source>
</evidence>
<dbReference type="GO" id="GO:0003735">
    <property type="term" value="F:structural constituent of ribosome"/>
    <property type="evidence" value="ECO:0007669"/>
    <property type="project" value="UniProtKB-UniRule"/>
</dbReference>
<comment type="similarity">
    <text evidence="1 9">Belongs to the universal ribosomal protein uS5 family.</text>
</comment>
<accession>A0A2M6W9S3</accession>
<dbReference type="InterPro" id="IPR020568">
    <property type="entry name" value="Ribosomal_Su5_D2-typ_SF"/>
</dbReference>
<keyword evidence="2" id="KW-0699">rRNA-binding</keyword>
<evidence type="ECO:0000256" key="7">
    <source>
        <dbReference type="ARBA" id="ARBA00035519"/>
    </source>
</evidence>
<evidence type="ECO:0000313" key="11">
    <source>
        <dbReference type="EMBL" id="PIT89549.1"/>
    </source>
</evidence>
<evidence type="ECO:0000256" key="8">
    <source>
        <dbReference type="PROSITE-ProRule" id="PRU00268"/>
    </source>
</evidence>
<dbReference type="InterPro" id="IPR013810">
    <property type="entry name" value="Ribosomal_uS5_N"/>
</dbReference>
<reference evidence="12" key="1">
    <citation type="submission" date="2017-09" db="EMBL/GenBank/DDBJ databases">
        <title>Depth-based differentiation of microbial function through sediment-hosted aquifers and enrichment of novel symbionts in the deep terrestrial subsurface.</title>
        <authorList>
            <person name="Probst A.J."/>
            <person name="Ladd B."/>
            <person name="Jarett J.K."/>
            <person name="Geller-Mcgrath D.E."/>
            <person name="Sieber C.M.K."/>
            <person name="Emerson J.B."/>
            <person name="Anantharaman K."/>
            <person name="Thomas B.C."/>
            <person name="Malmstrom R."/>
            <person name="Stieglmeier M."/>
            <person name="Klingl A."/>
            <person name="Woyke T."/>
            <person name="Ryan C.M."/>
            <person name="Banfield J.F."/>
        </authorList>
    </citation>
    <scope>NUCLEOTIDE SEQUENCE [LARGE SCALE GENOMIC DNA]</scope>
</reference>
<dbReference type="Proteomes" id="UP000231464">
    <property type="component" value="Unassembled WGS sequence"/>
</dbReference>
<dbReference type="InterPro" id="IPR018192">
    <property type="entry name" value="Ribosomal_uS5_N_CS"/>
</dbReference>
<evidence type="ECO:0000256" key="1">
    <source>
        <dbReference type="ARBA" id="ARBA00008945"/>
    </source>
</evidence>
<dbReference type="InterPro" id="IPR014721">
    <property type="entry name" value="Ribsml_uS5_D2-typ_fold_subgr"/>
</dbReference>
<dbReference type="NCBIfam" id="TIGR01021">
    <property type="entry name" value="rpsE_bact"/>
    <property type="match status" value="1"/>
</dbReference>
<evidence type="ECO:0000256" key="2">
    <source>
        <dbReference type="ARBA" id="ARBA00022730"/>
    </source>
</evidence>
<name>A0A2M6W9S3_9BACT</name>
<dbReference type="FunFam" id="3.30.230.10:FF:000002">
    <property type="entry name" value="30S ribosomal protein S5"/>
    <property type="match status" value="1"/>
</dbReference>
<dbReference type="InterPro" id="IPR005712">
    <property type="entry name" value="Ribosomal_uS5_bac-type"/>
</dbReference>
<evidence type="ECO:0000256" key="5">
    <source>
        <dbReference type="ARBA" id="ARBA00023274"/>
    </source>
</evidence>
<dbReference type="GO" id="GO:0006412">
    <property type="term" value="P:translation"/>
    <property type="evidence" value="ECO:0007669"/>
    <property type="project" value="InterPro"/>
</dbReference>
<evidence type="ECO:0000259" key="10">
    <source>
        <dbReference type="PROSITE" id="PS50881"/>
    </source>
</evidence>
<dbReference type="SUPFAM" id="SSF54211">
    <property type="entry name" value="Ribosomal protein S5 domain 2-like"/>
    <property type="match status" value="1"/>
</dbReference>